<feature type="region of interest" description="Disordered" evidence="1">
    <location>
        <begin position="1"/>
        <end position="20"/>
    </location>
</feature>
<feature type="compositionally biased region" description="Polar residues" evidence="1">
    <location>
        <begin position="149"/>
        <end position="171"/>
    </location>
</feature>
<sequence length="219" mass="23936">MARGVPTQDALVSTHDPKQADGNISGRLAWCPQVSICPPPLPSHHQMVTSPLDWIKVILWPMKDDNVERTFELGQINKTHKIPCNKPLPLLICLASKLCINPLQARVEPNGWRTYSADPPIAGPSQFSKSQVPSHEDTSACEPEPEVPPTQSTEDPFSCTSTPRSVIIINNTPVASPTPTPFPAPETPTASSPHSHDEAGREFTNLRPTLMIPCKIVHK</sequence>
<evidence type="ECO:0000313" key="2">
    <source>
        <dbReference type="EMBL" id="MBW0478985.1"/>
    </source>
</evidence>
<dbReference type="EMBL" id="AVOT02005408">
    <property type="protein sequence ID" value="MBW0478985.1"/>
    <property type="molecule type" value="Genomic_DNA"/>
</dbReference>
<feature type="region of interest" description="Disordered" evidence="1">
    <location>
        <begin position="116"/>
        <end position="204"/>
    </location>
</feature>
<organism evidence="2 3">
    <name type="scientific">Austropuccinia psidii MF-1</name>
    <dbReference type="NCBI Taxonomy" id="1389203"/>
    <lineage>
        <taxon>Eukaryota</taxon>
        <taxon>Fungi</taxon>
        <taxon>Dikarya</taxon>
        <taxon>Basidiomycota</taxon>
        <taxon>Pucciniomycotina</taxon>
        <taxon>Pucciniomycetes</taxon>
        <taxon>Pucciniales</taxon>
        <taxon>Sphaerophragmiaceae</taxon>
        <taxon>Austropuccinia</taxon>
    </lineage>
</organism>
<dbReference type="Proteomes" id="UP000765509">
    <property type="component" value="Unassembled WGS sequence"/>
</dbReference>
<evidence type="ECO:0000313" key="3">
    <source>
        <dbReference type="Proteomes" id="UP000765509"/>
    </source>
</evidence>
<keyword evidence="3" id="KW-1185">Reference proteome</keyword>
<name>A0A9Q3C974_9BASI</name>
<reference evidence="2" key="1">
    <citation type="submission" date="2021-03" db="EMBL/GenBank/DDBJ databases">
        <title>Draft genome sequence of rust myrtle Austropuccinia psidii MF-1, a brazilian biotype.</title>
        <authorList>
            <person name="Quecine M.C."/>
            <person name="Pachon D.M.R."/>
            <person name="Bonatelli M.L."/>
            <person name="Correr F.H."/>
            <person name="Franceschini L.M."/>
            <person name="Leite T.F."/>
            <person name="Margarido G.R.A."/>
            <person name="Almeida C.A."/>
            <person name="Ferrarezi J.A."/>
            <person name="Labate C.A."/>
        </authorList>
    </citation>
    <scope>NUCLEOTIDE SEQUENCE</scope>
    <source>
        <strain evidence="2">MF-1</strain>
    </source>
</reference>
<accession>A0A9Q3C974</accession>
<feature type="compositionally biased region" description="Pro residues" evidence="1">
    <location>
        <begin position="176"/>
        <end position="186"/>
    </location>
</feature>
<evidence type="ECO:0000256" key="1">
    <source>
        <dbReference type="SAM" id="MobiDB-lite"/>
    </source>
</evidence>
<proteinExistence type="predicted"/>
<gene>
    <name evidence="2" type="ORF">O181_018700</name>
</gene>
<protein>
    <submittedName>
        <fullName evidence="2">Uncharacterized protein</fullName>
    </submittedName>
</protein>
<dbReference type="AlphaFoldDB" id="A0A9Q3C974"/>
<comment type="caution">
    <text evidence="2">The sequence shown here is derived from an EMBL/GenBank/DDBJ whole genome shotgun (WGS) entry which is preliminary data.</text>
</comment>